<dbReference type="STRING" id="1450648.CLORY_35970"/>
<dbReference type="AlphaFoldDB" id="A0A1V4IFZ1"/>
<dbReference type="SUPFAM" id="SSF88659">
    <property type="entry name" value="Sigma3 and sigma4 domains of RNA polymerase sigma factors"/>
    <property type="match status" value="1"/>
</dbReference>
<dbReference type="InterPro" id="IPR010861">
    <property type="entry name" value="DUF1492"/>
</dbReference>
<gene>
    <name evidence="2" type="ORF">CLORY_35970</name>
</gene>
<protein>
    <recommendedName>
        <fullName evidence="4">Phage transcriptional regulator, RinA family</fullName>
    </recommendedName>
</protein>
<keyword evidence="1" id="KW-0175">Coiled coil</keyword>
<dbReference type="Proteomes" id="UP000190080">
    <property type="component" value="Unassembled WGS sequence"/>
</dbReference>
<organism evidence="2 3">
    <name type="scientific">Clostridium oryzae</name>
    <dbReference type="NCBI Taxonomy" id="1450648"/>
    <lineage>
        <taxon>Bacteria</taxon>
        <taxon>Bacillati</taxon>
        <taxon>Bacillota</taxon>
        <taxon>Clostridia</taxon>
        <taxon>Eubacteriales</taxon>
        <taxon>Clostridiaceae</taxon>
        <taxon>Clostridium</taxon>
    </lineage>
</organism>
<reference evidence="2 3" key="1">
    <citation type="submission" date="2017-03" db="EMBL/GenBank/DDBJ databases">
        <title>Genome sequence of Clostridium oryzae DSM 28571.</title>
        <authorList>
            <person name="Poehlein A."/>
            <person name="Daniel R."/>
        </authorList>
    </citation>
    <scope>NUCLEOTIDE SEQUENCE [LARGE SCALE GENOMIC DNA]</scope>
    <source>
        <strain evidence="2 3">DSM 28571</strain>
    </source>
</reference>
<proteinExistence type="predicted"/>
<feature type="coiled-coil region" evidence="1">
    <location>
        <begin position="7"/>
        <end position="34"/>
    </location>
</feature>
<keyword evidence="3" id="KW-1185">Reference proteome</keyword>
<dbReference type="EMBL" id="MZGV01000056">
    <property type="protein sequence ID" value="OPJ58447.1"/>
    <property type="molecule type" value="Genomic_DNA"/>
</dbReference>
<evidence type="ECO:0000256" key="1">
    <source>
        <dbReference type="SAM" id="Coils"/>
    </source>
</evidence>
<name>A0A1V4IFZ1_9CLOT</name>
<evidence type="ECO:0008006" key="4">
    <source>
        <dbReference type="Google" id="ProtNLM"/>
    </source>
</evidence>
<sequence length="145" mass="16866">MDYIRDAVEYLENYDNLKRSLENLKLDIMELNLDLKSGAMKGIKYSDMPKGDSANLPDDVIVNKMYKLKVKKNEYALTRKMLEKMDEVIDKLPELDRNILRSWYIDGLRGDTILTHTGCSERNFYRCKSKALKVFAIQLHGIKAV</sequence>
<comment type="caution">
    <text evidence="2">The sequence shown here is derived from an EMBL/GenBank/DDBJ whole genome shotgun (WGS) entry which is preliminary data.</text>
</comment>
<evidence type="ECO:0000313" key="3">
    <source>
        <dbReference type="Proteomes" id="UP000190080"/>
    </source>
</evidence>
<dbReference type="InterPro" id="IPR013324">
    <property type="entry name" value="RNA_pol_sigma_r3/r4-like"/>
</dbReference>
<evidence type="ECO:0000313" key="2">
    <source>
        <dbReference type="EMBL" id="OPJ58447.1"/>
    </source>
</evidence>
<dbReference type="Pfam" id="PF07374">
    <property type="entry name" value="DUF1492"/>
    <property type="match status" value="1"/>
</dbReference>
<accession>A0A1V4IFZ1</accession>
<dbReference type="RefSeq" id="WP_079427046.1">
    <property type="nucleotide sequence ID" value="NZ_MZGV01000056.1"/>
</dbReference>
<dbReference type="OrthoDB" id="1682114at2"/>